<feature type="domain" description="N-acetyltransferase" evidence="1">
    <location>
        <begin position="181"/>
        <end position="350"/>
    </location>
</feature>
<feature type="domain" description="N-acetyltransferase" evidence="1">
    <location>
        <begin position="15"/>
        <end position="176"/>
    </location>
</feature>
<keyword evidence="3" id="KW-1185">Reference proteome</keyword>
<proteinExistence type="predicted"/>
<dbReference type="Proteomes" id="UP001519273">
    <property type="component" value="Unassembled WGS sequence"/>
</dbReference>
<dbReference type="EMBL" id="JAGGKP010000001">
    <property type="protein sequence ID" value="MBP1935944.1"/>
    <property type="molecule type" value="Genomic_DNA"/>
</dbReference>
<reference evidence="2 3" key="1">
    <citation type="submission" date="2021-03" db="EMBL/GenBank/DDBJ databases">
        <title>Genomic Encyclopedia of Type Strains, Phase IV (KMG-IV): sequencing the most valuable type-strain genomes for metagenomic binning, comparative biology and taxonomic classification.</title>
        <authorList>
            <person name="Goeker M."/>
        </authorList>
    </citation>
    <scope>NUCLEOTIDE SEQUENCE [LARGE SCALE GENOMIC DNA]</scope>
    <source>
        <strain evidence="2 3">DSM 23491</strain>
    </source>
</reference>
<dbReference type="PROSITE" id="PS51186">
    <property type="entry name" value="GNAT"/>
    <property type="match status" value="2"/>
</dbReference>
<dbReference type="Pfam" id="PF00583">
    <property type="entry name" value="Acetyltransf_1"/>
    <property type="match status" value="1"/>
</dbReference>
<evidence type="ECO:0000259" key="1">
    <source>
        <dbReference type="PROSITE" id="PS51186"/>
    </source>
</evidence>
<dbReference type="Pfam" id="PF13302">
    <property type="entry name" value="Acetyltransf_3"/>
    <property type="match status" value="1"/>
</dbReference>
<evidence type="ECO:0000313" key="2">
    <source>
        <dbReference type="EMBL" id="MBP1935944.1"/>
    </source>
</evidence>
<evidence type="ECO:0000313" key="3">
    <source>
        <dbReference type="Proteomes" id="UP001519273"/>
    </source>
</evidence>
<organism evidence="2 3">
    <name type="scientific">Paenibacillus sediminis</name>
    <dbReference type="NCBI Taxonomy" id="664909"/>
    <lineage>
        <taxon>Bacteria</taxon>
        <taxon>Bacillati</taxon>
        <taxon>Bacillota</taxon>
        <taxon>Bacilli</taxon>
        <taxon>Bacillales</taxon>
        <taxon>Paenibacillaceae</taxon>
        <taxon>Paenibacillus</taxon>
    </lineage>
</organism>
<dbReference type="PANTHER" id="PTHR43415">
    <property type="entry name" value="SPERMIDINE N(1)-ACETYLTRANSFERASE"/>
    <property type="match status" value="1"/>
</dbReference>
<gene>
    <name evidence="2" type="ORF">J2Z20_000805</name>
</gene>
<dbReference type="SUPFAM" id="SSF55729">
    <property type="entry name" value="Acyl-CoA N-acyltransferases (Nat)"/>
    <property type="match status" value="2"/>
</dbReference>
<dbReference type="InterPro" id="IPR000182">
    <property type="entry name" value="GNAT_dom"/>
</dbReference>
<accession>A0ABS4H0A4</accession>
<name>A0ABS4H0A4_9BACL</name>
<dbReference type="PANTHER" id="PTHR43415:SF5">
    <property type="entry name" value="ACETYLTRANSFERASE"/>
    <property type="match status" value="1"/>
</dbReference>
<dbReference type="InterPro" id="IPR016181">
    <property type="entry name" value="Acyl_CoA_acyltransferase"/>
</dbReference>
<protein>
    <submittedName>
        <fullName evidence="2">RimJ/RimL family protein N-acetyltransferase</fullName>
    </submittedName>
</protein>
<comment type="caution">
    <text evidence="2">The sequence shown here is derived from an EMBL/GenBank/DDBJ whole genome shotgun (WGS) entry which is preliminary data.</text>
</comment>
<dbReference type="Gene3D" id="3.40.630.30">
    <property type="match status" value="2"/>
</dbReference>
<dbReference type="RefSeq" id="WP_209845640.1">
    <property type="nucleotide sequence ID" value="NZ_CBCRVE010000001.1"/>
</dbReference>
<sequence>MRALLDSVDTRAGLLQFYEAGPEDGQVILDMLREAAEWMVENSLRQWVPEMFTLEDILGYFDVRKVYLAVHGGQPVGMFTLQQGDPDYWQERNDDQYAYLHRLTVRKAFRGNAFSRHMLQFAERLALSQGLKGLRLDCVAHNPKLNAFYQSNGFRYMGYQDMGSRFTNLYEKNQDTDPDRIQLVYFNEHDVALLKEWSYSPEFQVQWSGTGWSFPITTEDMVAYLEDANNPVTSSRLIYSVVHVETGEKIGHISLASIVRKNKSARIGRVLIGNPSYLGRGIGQKMIEEMLRIGFDALHLHRITLGVFDFNTSAIRTYEAAGFRQEGLFREATLAGDTYWNKIEMAILRREWEDLRRPKRL</sequence>
<dbReference type="CDD" id="cd04301">
    <property type="entry name" value="NAT_SF"/>
    <property type="match status" value="2"/>
</dbReference>